<keyword evidence="1" id="KW-0472">Membrane</keyword>
<accession>A0AAD3D6B5</accession>
<feature type="transmembrane region" description="Helical" evidence="1">
    <location>
        <begin position="870"/>
        <end position="889"/>
    </location>
</feature>
<dbReference type="GO" id="GO:0008289">
    <property type="term" value="F:lipid binding"/>
    <property type="evidence" value="ECO:0007669"/>
    <property type="project" value="InterPro"/>
</dbReference>
<feature type="transmembrane region" description="Helical" evidence="1">
    <location>
        <begin position="981"/>
        <end position="1000"/>
    </location>
</feature>
<sequence length="1403" mass="157483">MKHQPLRLYRYLFLYFFVTSCCATSIEIQEEKDSFMTPIQTNTFETLSLAPTPPPQCLDNTTTQTRYTSLICWLWELQLEIPDQHVRKGIISVSIEDMICSQFQVNTTDSSYIQGSTTIDPKLDVSIYGVSTVCNGRYKSGLTGGDVTVIVQTIQNEPIHIQTSLKAIIHYENDVDVVKFPKQAKMETCESNLEVPKKGGISFSGSISAKFVDLFSRPIASHVTSALNEQICPQLTDAIDTQLNPLIQKMDDALTKLIFGTNHVMTSETTLDRTGTKIGTEQLESIVSSVKRELGIEHSFTHFDNSIVEPNTVDSNDMSRTEIGLNNNSTNETEILQWKEISTLESIIQKASSFINSHLDKGIFLDILDKIGWFGDSNDSTCTDCGYFFRGVNGLIRNITDGGSIGFGVHREWCFDIDNVGNATLRLENMTIRGVDHWKHFAIGTQEPHFVYPNIALDDIEVDASIDLKIFPGEDTFIRGTPLEESFDVYVNLGELKLSTGIGAQLMKEELQKIFVEDLLDGNFGVLIKTLNELKLFGAKSIVNVGSAKFEASNSSDSLEVSIDEILNNVLSLLLHEYEDLVSRIIESAIRGPVVDVVNKAIEDWIQSVFDLTLPSTIQKDEMGYFSFNESDVVHTVHDFLASDYFSSAANSYISCISNFISQNEISPSPLMRNGLVVLIQKVLFNGFNLNTIDVLDAVDASHIDFGMLTNSRNNISLDFVTSVDYPFEELSVTFSMQSMLASLSGSTGLKMLYNMTALNETDLLTMLTNPFQPFNEISQPSGFYNTSIFLEKVNTLINVNVSEHGKNRMVTFESNDDDHFGDKLSKVIGTAATLIEHLTNGMLQIGFDQTSSLSKPEEASKRTKKQPNWAIVLPSIFLFFNSLFWITFKHQIRTQTLSKKSYGRSFTTPESLIYHKKVPHAFRSLIPLALVATIFIFMVSNFSIGASVDLQLTSENGFILKIPTITTFSLGKTVKEMYQASVYTLMLLVLVFSGIWPYVKLLMMMVAWTCPVTIISFDRREQILVWLDALGKYSLVDSFVLVLMLVSFKFHIEFPGLVTVDSFVIPAFGFYLFLTATVLSLVIGHAVTFLHRWSKLPDIPSSSSKESISSHCYSIARTSGTRQSARLSKKGSMVWGLIAIICIVTLGVGSINKSFTFAFEGLIGIVMGESRRNSYSLLSLGTSLPLSVEDPKNFGIWCIQWTFFFFALMMPFICILTISILFYVPMSLKRQQTVFMIAEITNAWSAVEVFLLSIMASMLELSQFAAFMVGDHCDFLQAQFFQDLFHGENTCFSVRSIVNPGVTYLCIGVALYNFIVFTGLNLAHVALEERMFQELGGRIFLEGTPDKEAYRARGRRRRLARHQKRNEQKKCSHYVELIIEQICTKKKRTVKYLQLIDPLKKL</sequence>
<gene>
    <name evidence="3" type="ORF">CTEN210_14758</name>
</gene>
<feature type="transmembrane region" description="Helical" evidence="1">
    <location>
        <begin position="1133"/>
        <end position="1152"/>
    </location>
</feature>
<feature type="transmembrane region" description="Helical" evidence="1">
    <location>
        <begin position="926"/>
        <end position="945"/>
    </location>
</feature>
<evidence type="ECO:0000256" key="1">
    <source>
        <dbReference type="SAM" id="Phobius"/>
    </source>
</evidence>
<reference evidence="3 4" key="1">
    <citation type="journal article" date="2021" name="Sci. Rep.">
        <title>The genome of the diatom Chaetoceros tenuissimus carries an ancient integrated fragment of an extant virus.</title>
        <authorList>
            <person name="Hongo Y."/>
            <person name="Kimura K."/>
            <person name="Takaki Y."/>
            <person name="Yoshida Y."/>
            <person name="Baba S."/>
            <person name="Kobayashi G."/>
            <person name="Nagasaki K."/>
            <person name="Hano T."/>
            <person name="Tomaru Y."/>
        </authorList>
    </citation>
    <scope>NUCLEOTIDE SEQUENCE [LARGE SCALE GENOMIC DNA]</scope>
    <source>
        <strain evidence="3 4">NIES-3715</strain>
    </source>
</reference>
<organism evidence="3 4">
    <name type="scientific">Chaetoceros tenuissimus</name>
    <dbReference type="NCBI Taxonomy" id="426638"/>
    <lineage>
        <taxon>Eukaryota</taxon>
        <taxon>Sar</taxon>
        <taxon>Stramenopiles</taxon>
        <taxon>Ochrophyta</taxon>
        <taxon>Bacillariophyta</taxon>
        <taxon>Coscinodiscophyceae</taxon>
        <taxon>Chaetocerotophycidae</taxon>
        <taxon>Chaetocerotales</taxon>
        <taxon>Chaetocerotaceae</taxon>
        <taxon>Chaetoceros</taxon>
    </lineage>
</organism>
<keyword evidence="1" id="KW-1133">Transmembrane helix</keyword>
<comment type="caution">
    <text evidence="3">The sequence shown here is derived from an EMBL/GenBank/DDBJ whole genome shotgun (WGS) entry which is preliminary data.</text>
</comment>
<feature type="transmembrane region" description="Helical" evidence="1">
    <location>
        <begin position="1195"/>
        <end position="1225"/>
    </location>
</feature>
<feature type="transmembrane region" description="Helical" evidence="1">
    <location>
        <begin position="1237"/>
        <end position="1260"/>
    </location>
</feature>
<dbReference type="EMBL" id="BLLK01000062">
    <property type="protein sequence ID" value="GFH58282.1"/>
    <property type="molecule type" value="Genomic_DNA"/>
</dbReference>
<proteinExistence type="predicted"/>
<dbReference type="InterPro" id="IPR017943">
    <property type="entry name" value="Bactericidal_perm-incr_a/b_dom"/>
</dbReference>
<keyword evidence="2" id="KW-0732">Signal</keyword>
<evidence type="ECO:0000313" key="4">
    <source>
        <dbReference type="Proteomes" id="UP001054902"/>
    </source>
</evidence>
<keyword evidence="1" id="KW-0812">Transmembrane</keyword>
<dbReference type="Gene3D" id="3.15.10.10">
    <property type="entry name" value="Bactericidal permeability-increasing protein, domain 1"/>
    <property type="match status" value="1"/>
</dbReference>
<dbReference type="Pfam" id="PF04403">
    <property type="entry name" value="PqiA"/>
    <property type="match status" value="1"/>
</dbReference>
<dbReference type="InterPro" id="IPR007498">
    <property type="entry name" value="PqiA-like"/>
</dbReference>
<evidence type="ECO:0000256" key="2">
    <source>
        <dbReference type="SAM" id="SignalP"/>
    </source>
</evidence>
<keyword evidence="4" id="KW-1185">Reference proteome</keyword>
<name>A0AAD3D6B5_9STRA</name>
<feature type="chain" id="PRO_5041994673" evidence="2">
    <location>
        <begin position="24"/>
        <end position="1403"/>
    </location>
</feature>
<evidence type="ECO:0000313" key="3">
    <source>
        <dbReference type="EMBL" id="GFH58282.1"/>
    </source>
</evidence>
<dbReference type="Proteomes" id="UP001054902">
    <property type="component" value="Unassembled WGS sequence"/>
</dbReference>
<feature type="transmembrane region" description="Helical" evidence="1">
    <location>
        <begin position="1069"/>
        <end position="1091"/>
    </location>
</feature>
<dbReference type="SUPFAM" id="SSF55394">
    <property type="entry name" value="Bactericidal permeability-increasing protein, BPI"/>
    <property type="match status" value="1"/>
</dbReference>
<dbReference type="PANTHER" id="PTHR34730:SF1">
    <property type="entry name" value="PARAQUAT-INDUCIBLE PROTEIN A"/>
    <property type="match status" value="1"/>
</dbReference>
<dbReference type="PROSITE" id="PS51257">
    <property type="entry name" value="PROKAR_LIPOPROTEIN"/>
    <property type="match status" value="1"/>
</dbReference>
<protein>
    <submittedName>
        <fullName evidence="3">Uncharacterized protein</fullName>
    </submittedName>
</protein>
<feature type="signal peptide" evidence="2">
    <location>
        <begin position="1"/>
        <end position="23"/>
    </location>
</feature>
<dbReference type="PANTHER" id="PTHR34730">
    <property type="entry name" value="UNNAMED PRODUCT"/>
    <property type="match status" value="1"/>
</dbReference>
<feature type="transmembrane region" description="Helical" evidence="1">
    <location>
        <begin position="1024"/>
        <end position="1049"/>
    </location>
</feature>
<feature type="transmembrane region" description="Helical" evidence="1">
    <location>
        <begin position="1303"/>
        <end position="1324"/>
    </location>
</feature>